<dbReference type="CDD" id="cd17535">
    <property type="entry name" value="REC_NarL-like"/>
    <property type="match status" value="1"/>
</dbReference>
<keyword evidence="5" id="KW-0175">Coiled coil</keyword>
<dbReference type="GO" id="GO:0016020">
    <property type="term" value="C:membrane"/>
    <property type="evidence" value="ECO:0007669"/>
    <property type="project" value="InterPro"/>
</dbReference>
<evidence type="ECO:0000256" key="3">
    <source>
        <dbReference type="ARBA" id="ARBA00023012"/>
    </source>
</evidence>
<dbReference type="SMART" id="SM00387">
    <property type="entry name" value="HATPase_c"/>
    <property type="match status" value="1"/>
</dbReference>
<dbReference type="Pfam" id="PF13426">
    <property type="entry name" value="PAS_9"/>
    <property type="match status" value="1"/>
</dbReference>
<dbReference type="PANTHER" id="PTHR24421">
    <property type="entry name" value="NITRATE/NITRITE SENSOR PROTEIN NARX-RELATED"/>
    <property type="match status" value="1"/>
</dbReference>
<dbReference type="SMART" id="SM00448">
    <property type="entry name" value="REC"/>
    <property type="match status" value="1"/>
</dbReference>
<dbReference type="InterPro" id="IPR003594">
    <property type="entry name" value="HATPase_dom"/>
</dbReference>
<dbReference type="InterPro" id="IPR050482">
    <property type="entry name" value="Sensor_HK_TwoCompSys"/>
</dbReference>
<dbReference type="SUPFAM" id="SSF55785">
    <property type="entry name" value="PYP-like sensor domain (PAS domain)"/>
    <property type="match status" value="2"/>
</dbReference>
<feature type="domain" description="Response regulatory" evidence="7">
    <location>
        <begin position="583"/>
        <end position="699"/>
    </location>
</feature>
<evidence type="ECO:0000256" key="1">
    <source>
        <dbReference type="ARBA" id="ARBA00022679"/>
    </source>
</evidence>
<organism evidence="10 11">
    <name type="scientific">Candidatus Nitrospira allomarina</name>
    <dbReference type="NCBI Taxonomy" id="3020900"/>
    <lineage>
        <taxon>Bacteria</taxon>
        <taxon>Pseudomonadati</taxon>
        <taxon>Nitrospirota</taxon>
        <taxon>Nitrospiria</taxon>
        <taxon>Nitrospirales</taxon>
        <taxon>Nitrospiraceae</taxon>
        <taxon>Nitrospira</taxon>
    </lineage>
</organism>
<dbReference type="Pfam" id="PF07730">
    <property type="entry name" value="HisKA_3"/>
    <property type="match status" value="1"/>
</dbReference>
<dbReference type="NCBIfam" id="TIGR00229">
    <property type="entry name" value="sensory_box"/>
    <property type="match status" value="1"/>
</dbReference>
<dbReference type="InterPro" id="IPR011712">
    <property type="entry name" value="Sig_transdc_His_kin_sub3_dim/P"/>
</dbReference>
<dbReference type="Gene3D" id="3.30.565.10">
    <property type="entry name" value="Histidine kinase-like ATPase, C-terminal domain"/>
    <property type="match status" value="1"/>
</dbReference>
<dbReference type="InterPro" id="IPR001789">
    <property type="entry name" value="Sig_transdc_resp-reg_receiver"/>
</dbReference>
<dbReference type="InterPro" id="IPR058245">
    <property type="entry name" value="NreC/VraR/RcsB-like_REC"/>
</dbReference>
<dbReference type="GO" id="GO:0046983">
    <property type="term" value="F:protein dimerization activity"/>
    <property type="evidence" value="ECO:0007669"/>
    <property type="project" value="InterPro"/>
</dbReference>
<dbReference type="PROSITE" id="PS50110">
    <property type="entry name" value="RESPONSE_REGULATORY"/>
    <property type="match status" value="1"/>
</dbReference>
<evidence type="ECO:0000259" key="9">
    <source>
        <dbReference type="PROSITE" id="PS50113"/>
    </source>
</evidence>
<evidence type="ECO:0000259" key="8">
    <source>
        <dbReference type="PROSITE" id="PS50112"/>
    </source>
</evidence>
<dbReference type="Pfam" id="PF00989">
    <property type="entry name" value="PAS"/>
    <property type="match status" value="1"/>
</dbReference>
<feature type="coiled-coil region" evidence="5">
    <location>
        <begin position="302"/>
        <end position="365"/>
    </location>
</feature>
<dbReference type="RefSeq" id="WP_312643121.1">
    <property type="nucleotide sequence ID" value="NZ_CP116967.1"/>
</dbReference>
<dbReference type="InterPro" id="IPR000014">
    <property type="entry name" value="PAS"/>
</dbReference>
<dbReference type="InterPro" id="IPR005467">
    <property type="entry name" value="His_kinase_dom"/>
</dbReference>
<feature type="domain" description="PAC" evidence="9">
    <location>
        <begin position="263"/>
        <end position="314"/>
    </location>
</feature>
<evidence type="ECO:0000313" key="11">
    <source>
        <dbReference type="Proteomes" id="UP001302719"/>
    </source>
</evidence>
<feature type="domain" description="Histidine kinase" evidence="6">
    <location>
        <begin position="354"/>
        <end position="552"/>
    </location>
</feature>
<dbReference type="SUPFAM" id="SSF52172">
    <property type="entry name" value="CheY-like"/>
    <property type="match status" value="1"/>
</dbReference>
<evidence type="ECO:0000259" key="6">
    <source>
        <dbReference type="PROSITE" id="PS50109"/>
    </source>
</evidence>
<sequence>MASKRKLSLAKYVPSSREEILQQRLKEAEDTLQAIREGGVDALIVETGEGDQVFTLKSADYPYRLIIDNMIQGAVIFDDAGIIFYANATFAGMVNYAHQELFGYSLDSFIAEEDRDFFRALSSSHSHSAGGTGSIRLVPKDRHDLAVYVGLVSIKIDNQYLHCAILTDLTEQKKYDRALAEERFSRMILEQTGEAVVVCEPSGRIIRSSRATDRLVQQSTLHTWFHEKFQFRSSITGMPACGSEPWNEGRNVIEDVIGGRTLHGLELTLQVANRTVPLLLSGRPLLDEDENTIGAIITMVDITEQKKAEQALKLLNDSLEQRIGDRTRDLLSYQKHLREMTSELVVTEQRERRRLANELHDYLAQLIVVCRMKLAQLNRAGWTPELKTNIEDIDKILTDSLEYTRTLIAELSPSILYELGIVPALFWLGGQFERHDLHVDVREEDKDISLPEDHAIFVFQAVRELLFNILKHADTKHARIALKKTATHELEVKVEDDGRGFHLSSESHDLARPGKFGLFSIRERVEALGGEIQIESKPGEGTCITLHVPYDSCPQSELSDSRSGPVPFMGSQSSITTREKGIRILLVDDHALVRQGMRGLLEVQPDFLVVGEAQNGLEAIESTRTLRPDIIVMDVNMPKMNGIEATRSILREFPSIPIIGLSVQEDKHVQGLMLEAGATLYLTKNGIASQLVDGIRHLVLRSS</sequence>
<evidence type="ECO:0000256" key="2">
    <source>
        <dbReference type="ARBA" id="ARBA00022777"/>
    </source>
</evidence>
<dbReference type="KEGG" id="nall:PP769_18680"/>
<dbReference type="Pfam" id="PF02518">
    <property type="entry name" value="HATPase_c"/>
    <property type="match status" value="1"/>
</dbReference>
<feature type="domain" description="PAS" evidence="8">
    <location>
        <begin position="59"/>
        <end position="119"/>
    </location>
</feature>
<dbReference type="Gene3D" id="3.30.450.20">
    <property type="entry name" value="PAS domain"/>
    <property type="match status" value="2"/>
</dbReference>
<keyword evidence="2" id="KW-0418">Kinase</keyword>
<dbReference type="PANTHER" id="PTHR24421:SF58">
    <property type="entry name" value="SIGNAL TRANSDUCTION HISTIDINE-PROTEIN KINASE_PHOSPHATASE UHPB"/>
    <property type="match status" value="1"/>
</dbReference>
<evidence type="ECO:0000256" key="5">
    <source>
        <dbReference type="SAM" id="Coils"/>
    </source>
</evidence>
<keyword evidence="3" id="KW-0902">Two-component regulatory system</keyword>
<evidence type="ECO:0000313" key="10">
    <source>
        <dbReference type="EMBL" id="WNM57972.1"/>
    </source>
</evidence>
<keyword evidence="11" id="KW-1185">Reference proteome</keyword>
<dbReference type="InterPro" id="IPR036890">
    <property type="entry name" value="HATPase_C_sf"/>
</dbReference>
<dbReference type="PROSITE" id="PS50109">
    <property type="entry name" value="HIS_KIN"/>
    <property type="match status" value="1"/>
</dbReference>
<dbReference type="InterPro" id="IPR013767">
    <property type="entry name" value="PAS_fold"/>
</dbReference>
<keyword evidence="1" id="KW-0808">Transferase</keyword>
<dbReference type="SUPFAM" id="SSF55874">
    <property type="entry name" value="ATPase domain of HSP90 chaperone/DNA topoisomerase II/histidine kinase"/>
    <property type="match status" value="1"/>
</dbReference>
<dbReference type="PROSITE" id="PS50112">
    <property type="entry name" value="PAS"/>
    <property type="match status" value="1"/>
</dbReference>
<dbReference type="Pfam" id="PF00072">
    <property type="entry name" value="Response_reg"/>
    <property type="match status" value="1"/>
</dbReference>
<dbReference type="AlphaFoldDB" id="A0AA96JRW5"/>
<dbReference type="CDD" id="cd16917">
    <property type="entry name" value="HATPase_UhpB-NarQ-NarX-like"/>
    <property type="match status" value="1"/>
</dbReference>
<feature type="modified residue" description="4-aspartylphosphate" evidence="4">
    <location>
        <position position="634"/>
    </location>
</feature>
<name>A0AA96JRW5_9BACT</name>
<gene>
    <name evidence="10" type="ORF">PP769_18680</name>
</gene>
<dbReference type="Gene3D" id="1.20.5.1930">
    <property type="match status" value="1"/>
</dbReference>
<dbReference type="PROSITE" id="PS50113">
    <property type="entry name" value="PAC"/>
    <property type="match status" value="1"/>
</dbReference>
<accession>A0AA96JRW5</accession>
<dbReference type="InterPro" id="IPR035965">
    <property type="entry name" value="PAS-like_dom_sf"/>
</dbReference>
<dbReference type="SMART" id="SM00091">
    <property type="entry name" value="PAS"/>
    <property type="match status" value="2"/>
</dbReference>
<proteinExistence type="predicted"/>
<dbReference type="Gene3D" id="3.40.50.2300">
    <property type="match status" value="1"/>
</dbReference>
<protein>
    <submittedName>
        <fullName evidence="10">Response regulator</fullName>
    </submittedName>
</protein>
<dbReference type="Proteomes" id="UP001302719">
    <property type="component" value="Chromosome"/>
</dbReference>
<dbReference type="EMBL" id="CP116967">
    <property type="protein sequence ID" value="WNM57972.1"/>
    <property type="molecule type" value="Genomic_DNA"/>
</dbReference>
<reference evidence="10 11" key="1">
    <citation type="submission" date="2023-01" db="EMBL/GenBank/DDBJ databases">
        <title>Cultivation and genomic characterization of new, ubiquitous marine nitrite-oxidizing bacteria from the Nitrospirales.</title>
        <authorList>
            <person name="Mueller A.J."/>
            <person name="Daebeler A."/>
            <person name="Herbold C.W."/>
            <person name="Kirkegaard R.H."/>
            <person name="Daims H."/>
        </authorList>
    </citation>
    <scope>NUCLEOTIDE SEQUENCE [LARGE SCALE GENOMIC DNA]</scope>
    <source>
        <strain evidence="10 11">VA</strain>
    </source>
</reference>
<dbReference type="InterPro" id="IPR000700">
    <property type="entry name" value="PAS-assoc_C"/>
</dbReference>
<dbReference type="InterPro" id="IPR011006">
    <property type="entry name" value="CheY-like_superfamily"/>
</dbReference>
<keyword evidence="4" id="KW-0597">Phosphoprotein</keyword>
<evidence type="ECO:0000256" key="4">
    <source>
        <dbReference type="PROSITE-ProRule" id="PRU00169"/>
    </source>
</evidence>
<dbReference type="GO" id="GO:0006355">
    <property type="term" value="P:regulation of DNA-templated transcription"/>
    <property type="evidence" value="ECO:0007669"/>
    <property type="project" value="InterPro"/>
</dbReference>
<evidence type="ECO:0000259" key="7">
    <source>
        <dbReference type="PROSITE" id="PS50110"/>
    </source>
</evidence>
<dbReference type="GO" id="GO:0000155">
    <property type="term" value="F:phosphorelay sensor kinase activity"/>
    <property type="evidence" value="ECO:0007669"/>
    <property type="project" value="InterPro"/>
</dbReference>
<dbReference type="CDD" id="cd00130">
    <property type="entry name" value="PAS"/>
    <property type="match status" value="1"/>
</dbReference>